<dbReference type="EMBL" id="JWZT01004623">
    <property type="protein sequence ID" value="KII63708.1"/>
    <property type="molecule type" value="Genomic_DNA"/>
</dbReference>
<organism evidence="1 2">
    <name type="scientific">Thelohanellus kitauei</name>
    <name type="common">Myxosporean</name>
    <dbReference type="NCBI Taxonomy" id="669202"/>
    <lineage>
        <taxon>Eukaryota</taxon>
        <taxon>Metazoa</taxon>
        <taxon>Cnidaria</taxon>
        <taxon>Myxozoa</taxon>
        <taxon>Myxosporea</taxon>
        <taxon>Bivalvulida</taxon>
        <taxon>Platysporina</taxon>
        <taxon>Myxobolidae</taxon>
        <taxon>Thelohanellus</taxon>
    </lineage>
</organism>
<gene>
    <name evidence="1" type="ORF">RF11_06246</name>
</gene>
<sequence length="108" mass="12309">MAIQIKSTNEYTNIISVLDNEFTLRFGDFQKLSSDFNILSTAFISDFDKELGALQPELIDMQCDSTLKGKFQSESIDKFYATPIESKFINLRNMAIKLLVFLGTTYIC</sequence>
<dbReference type="PANTHER" id="PTHR45913">
    <property type="entry name" value="EPM2A-INTERACTING PROTEIN 1"/>
    <property type="match status" value="1"/>
</dbReference>
<comment type="caution">
    <text evidence="1">The sequence shown here is derived from an EMBL/GenBank/DDBJ whole genome shotgun (WGS) entry which is preliminary data.</text>
</comment>
<evidence type="ECO:0000313" key="1">
    <source>
        <dbReference type="EMBL" id="KII63708.1"/>
    </source>
</evidence>
<proteinExistence type="predicted"/>
<keyword evidence="2" id="KW-1185">Reference proteome</keyword>
<evidence type="ECO:0000313" key="2">
    <source>
        <dbReference type="Proteomes" id="UP000031668"/>
    </source>
</evidence>
<reference evidence="1 2" key="1">
    <citation type="journal article" date="2014" name="Genome Biol. Evol.">
        <title>The genome of the myxosporean Thelohanellus kitauei shows adaptations to nutrient acquisition within its fish host.</title>
        <authorList>
            <person name="Yang Y."/>
            <person name="Xiong J."/>
            <person name="Zhou Z."/>
            <person name="Huo F."/>
            <person name="Miao W."/>
            <person name="Ran C."/>
            <person name="Liu Y."/>
            <person name="Zhang J."/>
            <person name="Feng J."/>
            <person name="Wang M."/>
            <person name="Wang M."/>
            <person name="Wang L."/>
            <person name="Yao B."/>
        </authorList>
    </citation>
    <scope>NUCLEOTIDE SEQUENCE [LARGE SCALE GENOMIC DNA]</scope>
    <source>
        <strain evidence="1">Wuqing</strain>
    </source>
</reference>
<protein>
    <recommendedName>
        <fullName evidence="3">General transcription factor II-I repeat domain-containing protein 2</fullName>
    </recommendedName>
</protein>
<dbReference type="Proteomes" id="UP000031668">
    <property type="component" value="Unassembled WGS sequence"/>
</dbReference>
<name>A0A0C2IEK6_THEKT</name>
<dbReference type="OrthoDB" id="10061052at2759"/>
<dbReference type="PANTHER" id="PTHR45913:SF5">
    <property type="entry name" value="GENERAL TRANSCRIPTION FACTOR II-I REPEAT DOMAIN-CONTAINING PROTEIN 2A-LIKE PROTEIN"/>
    <property type="match status" value="1"/>
</dbReference>
<dbReference type="AlphaFoldDB" id="A0A0C2IEK6"/>
<accession>A0A0C2IEK6</accession>
<evidence type="ECO:0008006" key="3">
    <source>
        <dbReference type="Google" id="ProtNLM"/>
    </source>
</evidence>